<dbReference type="InterPro" id="IPR026444">
    <property type="entry name" value="Secre_tail"/>
</dbReference>
<feature type="signal peptide" evidence="1">
    <location>
        <begin position="1"/>
        <end position="22"/>
    </location>
</feature>
<dbReference type="Gene3D" id="2.60.120.890">
    <property type="entry name" value="BT2081, beta-jelly-roll domain"/>
    <property type="match status" value="1"/>
</dbReference>
<keyword evidence="1" id="KW-0732">Signal</keyword>
<evidence type="ECO:0000313" key="4">
    <source>
        <dbReference type="Proteomes" id="UP001211872"/>
    </source>
</evidence>
<keyword evidence="4" id="KW-1185">Reference proteome</keyword>
<accession>A0ABY7PHX9</accession>
<dbReference type="Proteomes" id="UP001211872">
    <property type="component" value="Chromosome"/>
</dbReference>
<name>A0ABY7PHX9_9BACT</name>
<evidence type="ECO:0000256" key="1">
    <source>
        <dbReference type="SAM" id="SignalP"/>
    </source>
</evidence>
<protein>
    <submittedName>
        <fullName evidence="3">T9SS type A sorting domain-containing protein</fullName>
    </submittedName>
</protein>
<evidence type="ECO:0000313" key="3">
    <source>
        <dbReference type="EMBL" id="WBO82997.1"/>
    </source>
</evidence>
<dbReference type="EMBL" id="CP115396">
    <property type="protein sequence ID" value="WBO82997.1"/>
    <property type="molecule type" value="Genomic_DNA"/>
</dbReference>
<organism evidence="3 4">
    <name type="scientific">Hymenobacter yonginensis</name>
    <dbReference type="NCBI Taxonomy" id="748197"/>
    <lineage>
        <taxon>Bacteria</taxon>
        <taxon>Pseudomonadati</taxon>
        <taxon>Bacteroidota</taxon>
        <taxon>Cytophagia</taxon>
        <taxon>Cytophagales</taxon>
        <taxon>Hymenobacteraceae</taxon>
        <taxon>Hymenobacter</taxon>
    </lineage>
</organism>
<gene>
    <name evidence="3" type="ORF">O9Z63_11465</name>
</gene>
<feature type="chain" id="PRO_5046565858" evidence="1">
    <location>
        <begin position="23"/>
        <end position="303"/>
    </location>
</feature>
<dbReference type="RefSeq" id="WP_270125358.1">
    <property type="nucleotide sequence ID" value="NZ_CP115396.1"/>
</dbReference>
<evidence type="ECO:0000259" key="2">
    <source>
        <dbReference type="Pfam" id="PF18962"/>
    </source>
</evidence>
<sequence length="303" mass="31286">MKTLLLTVLWLFLFVGMGPVSAQSVPNGGLESWITQGAAEYPANWLTTDAIYSGQGLPLTLGTVTKSTDRNSGSFAAKLESKTVFGVPFPSFLILGSRFVNSNTFGIGGIPFTGRPATLQFWYKLTLSANDSAGVYVALTRGGGPTAQVVGAGAAILPARAGYGQFSLPIGYAAGLAPDSLRLFFLCGTGGVMASSSLWVDDIGLTGAVAATSAPAATQAALSVYPNPSASGEFVLASAQQPAVSTASYRVFNAQGQLIRQQPAAPLNEASGRRVDLRGMPAGVYLLHLSSPAGPLLRKLLIP</sequence>
<dbReference type="Pfam" id="PF18962">
    <property type="entry name" value="Por_Secre_tail"/>
    <property type="match status" value="1"/>
</dbReference>
<reference evidence="3 4" key="1">
    <citation type="journal article" date="2011" name="Int. J. Syst. Evol. Microbiol.">
        <title>Hymenobacter yonginensis sp. nov., isolated from a mesotrophic artificial lake.</title>
        <authorList>
            <person name="Joung Y."/>
            <person name="Cho S.H."/>
            <person name="Kim H."/>
            <person name="Kim S.B."/>
            <person name="Joh K."/>
        </authorList>
    </citation>
    <scope>NUCLEOTIDE SEQUENCE [LARGE SCALE GENOMIC DNA]</scope>
    <source>
        <strain evidence="3 4">KCTC 22745</strain>
    </source>
</reference>
<dbReference type="NCBIfam" id="TIGR04183">
    <property type="entry name" value="Por_Secre_tail"/>
    <property type="match status" value="1"/>
</dbReference>
<dbReference type="InterPro" id="IPR038653">
    <property type="entry name" value="Put_CMD_sf"/>
</dbReference>
<feature type="domain" description="Secretion system C-terminal sorting" evidence="2">
    <location>
        <begin position="224"/>
        <end position="302"/>
    </location>
</feature>
<proteinExistence type="predicted"/>